<dbReference type="EMBL" id="KQ759817">
    <property type="protein sequence ID" value="OAD62771.1"/>
    <property type="molecule type" value="Genomic_DNA"/>
</dbReference>
<dbReference type="Proteomes" id="UP000250275">
    <property type="component" value="Unassembled WGS sequence"/>
</dbReference>
<dbReference type="AlphaFoldDB" id="A0A310SJF5"/>
<name>A0A310SJF5_9HYME</name>
<evidence type="ECO:0000313" key="2">
    <source>
        <dbReference type="Proteomes" id="UP000250275"/>
    </source>
</evidence>
<proteinExistence type="predicted"/>
<sequence>MSNLKDLKNDLYNLRDTNHYREPFQGPYTCCNLCFIVITSLETHGYDSLL</sequence>
<gene>
    <name evidence="1" type="ORF">WN48_07228</name>
</gene>
<keyword evidence="2" id="KW-1185">Reference proteome</keyword>
<evidence type="ECO:0000313" key="1">
    <source>
        <dbReference type="EMBL" id="OAD62771.1"/>
    </source>
</evidence>
<reference evidence="1 2" key="1">
    <citation type="submission" date="2015-07" db="EMBL/GenBank/DDBJ databases">
        <title>The genome of Eufriesea mexicana.</title>
        <authorList>
            <person name="Pan H."/>
            <person name="Kapheim K."/>
        </authorList>
    </citation>
    <scope>NUCLEOTIDE SEQUENCE [LARGE SCALE GENOMIC DNA]</scope>
    <source>
        <strain evidence="1">0111107269</strain>
        <tissue evidence="1">Whole body</tissue>
    </source>
</reference>
<accession>A0A310SJF5</accession>
<organism evidence="1 2">
    <name type="scientific">Eufriesea mexicana</name>
    <dbReference type="NCBI Taxonomy" id="516756"/>
    <lineage>
        <taxon>Eukaryota</taxon>
        <taxon>Metazoa</taxon>
        <taxon>Ecdysozoa</taxon>
        <taxon>Arthropoda</taxon>
        <taxon>Hexapoda</taxon>
        <taxon>Insecta</taxon>
        <taxon>Pterygota</taxon>
        <taxon>Neoptera</taxon>
        <taxon>Endopterygota</taxon>
        <taxon>Hymenoptera</taxon>
        <taxon>Apocrita</taxon>
        <taxon>Aculeata</taxon>
        <taxon>Apoidea</taxon>
        <taxon>Anthophila</taxon>
        <taxon>Apidae</taxon>
        <taxon>Eufriesea</taxon>
    </lineage>
</organism>
<protein>
    <submittedName>
        <fullName evidence="1">Uncharacterized protein</fullName>
    </submittedName>
</protein>